<dbReference type="InterPro" id="IPR012347">
    <property type="entry name" value="Ferritin-like"/>
</dbReference>
<dbReference type="SUPFAM" id="SSF47240">
    <property type="entry name" value="Ferritin-like"/>
    <property type="match status" value="1"/>
</dbReference>
<gene>
    <name evidence="3" type="ORF">NK718_00550</name>
</gene>
<proteinExistence type="predicted"/>
<evidence type="ECO:0000313" key="3">
    <source>
        <dbReference type="EMBL" id="MCP8936993.1"/>
    </source>
</evidence>
<keyword evidence="1" id="KW-0812">Transmembrane</keyword>
<dbReference type="Pfam" id="PF02915">
    <property type="entry name" value="Rubrerythrin"/>
    <property type="match status" value="1"/>
</dbReference>
<dbReference type="EMBL" id="JANCLU010000001">
    <property type="protein sequence ID" value="MCP8936993.1"/>
    <property type="molecule type" value="Genomic_DNA"/>
</dbReference>
<feature type="transmembrane region" description="Helical" evidence="1">
    <location>
        <begin position="207"/>
        <end position="228"/>
    </location>
</feature>
<keyword evidence="4" id="KW-1185">Reference proteome</keyword>
<feature type="transmembrane region" description="Helical" evidence="1">
    <location>
        <begin position="240"/>
        <end position="259"/>
    </location>
</feature>
<organism evidence="3 4">
    <name type="scientific">Alsobacter ponti</name>
    <dbReference type="NCBI Taxonomy" id="2962936"/>
    <lineage>
        <taxon>Bacteria</taxon>
        <taxon>Pseudomonadati</taxon>
        <taxon>Pseudomonadota</taxon>
        <taxon>Alphaproteobacteria</taxon>
        <taxon>Hyphomicrobiales</taxon>
        <taxon>Alsobacteraceae</taxon>
        <taxon>Alsobacter</taxon>
    </lineage>
</organism>
<dbReference type="PANTHER" id="PTHR33531">
    <property type="entry name" value="RUBRERYTHRIN SUBFAMILY"/>
    <property type="match status" value="1"/>
</dbReference>
<dbReference type="Proteomes" id="UP001205890">
    <property type="component" value="Unassembled WGS sequence"/>
</dbReference>
<dbReference type="RefSeq" id="WP_254737474.1">
    <property type="nucleotide sequence ID" value="NZ_JANCLU010000001.1"/>
</dbReference>
<accession>A0ABT1L9Q8</accession>
<feature type="transmembrane region" description="Helical" evidence="1">
    <location>
        <begin position="174"/>
        <end position="195"/>
    </location>
</feature>
<evidence type="ECO:0000313" key="4">
    <source>
        <dbReference type="Proteomes" id="UP001205890"/>
    </source>
</evidence>
<keyword evidence="1" id="KW-1133">Transmembrane helix</keyword>
<dbReference type="InterPro" id="IPR003251">
    <property type="entry name" value="Rr_diiron-bd_dom"/>
</dbReference>
<feature type="transmembrane region" description="Helical" evidence="1">
    <location>
        <begin position="271"/>
        <end position="292"/>
    </location>
</feature>
<feature type="domain" description="Rubrerythrin diiron-binding" evidence="2">
    <location>
        <begin position="13"/>
        <end position="149"/>
    </location>
</feature>
<comment type="caution">
    <text evidence="3">The sequence shown here is derived from an EMBL/GenBank/DDBJ whole genome shotgun (WGS) entry which is preliminary data.</text>
</comment>
<evidence type="ECO:0000259" key="2">
    <source>
        <dbReference type="Pfam" id="PF02915"/>
    </source>
</evidence>
<dbReference type="InterPro" id="IPR009078">
    <property type="entry name" value="Ferritin-like_SF"/>
</dbReference>
<name>A0ABT1L9Q8_9HYPH</name>
<dbReference type="NCBIfam" id="NF045676">
    <property type="entry name" value="FeExpMbfA"/>
    <property type="match status" value="1"/>
</dbReference>
<keyword evidence="1" id="KW-0472">Membrane</keyword>
<dbReference type="PANTHER" id="PTHR33531:SF10">
    <property type="entry name" value="BLR7895 PROTEIN"/>
    <property type="match status" value="1"/>
</dbReference>
<dbReference type="PIRSF" id="PIRSF035918">
    <property type="entry name" value="UCP035918_rubreryth_DUF125"/>
    <property type="match status" value="1"/>
</dbReference>
<protein>
    <submittedName>
        <fullName evidence="3">Rubrerythrin</fullName>
    </submittedName>
</protein>
<dbReference type="Gene3D" id="1.20.1260.10">
    <property type="match status" value="1"/>
</dbReference>
<feature type="transmembrane region" description="Helical" evidence="1">
    <location>
        <begin position="304"/>
        <end position="323"/>
    </location>
</feature>
<evidence type="ECO:0000256" key="1">
    <source>
        <dbReference type="SAM" id="Phobius"/>
    </source>
</evidence>
<sequence>MAQKTLPELTEREVLALAIAGEEEDSRIYQTFADQLRDTYPHSAEMFDAMAEEERGHRAMLYNLYRERFGEHLPPIRREDVKGFLKRRPVWLSQAMSVDRMRQEAEVMEVQAARFYDKAATQTLDVSVRELLTRLADIERGHERRAGALAETHLRGDAAAEEEATKRRMFVLQYIQPGLAGLMDGSVSTLAPLFAAAFATQSNWETFLVGLAASIGAGISMGFAEALSDDGSLTGRGAPWIRGFVTGLMTTVGGIGHTLPYLVPDAWPNAFMIATSIAGVIVLVELWAIAWIRARYMDTPFLQAAFQVVLGGVLVFLAGILIGSA</sequence>
<reference evidence="3 4" key="1">
    <citation type="submission" date="2022-07" db="EMBL/GenBank/DDBJ databases">
        <authorList>
            <person name="Li W.-J."/>
            <person name="Deng Q.-Q."/>
        </authorList>
    </citation>
    <scope>NUCLEOTIDE SEQUENCE [LARGE SCALE GENOMIC DNA]</scope>
    <source>
        <strain evidence="3 4">SYSU M60028</strain>
    </source>
</reference>
<dbReference type="InterPro" id="IPR017040">
    <property type="entry name" value="UCP035918_rubreryth/DUF125"/>
</dbReference>
<dbReference type="CDD" id="cd01045">
    <property type="entry name" value="Ferritin_like_AB"/>
    <property type="match status" value="1"/>
</dbReference>